<dbReference type="PROSITE" id="PS00165">
    <property type="entry name" value="DEHYDRATASE_SER_THR"/>
    <property type="match status" value="1"/>
</dbReference>
<evidence type="ECO:0000256" key="3">
    <source>
        <dbReference type="ARBA" id="ARBA00023239"/>
    </source>
</evidence>
<evidence type="ECO:0000256" key="1">
    <source>
        <dbReference type="ARBA" id="ARBA00001933"/>
    </source>
</evidence>
<dbReference type="Pfam" id="PF00291">
    <property type="entry name" value="PALP"/>
    <property type="match status" value="1"/>
</dbReference>
<comment type="caution">
    <text evidence="5">The sequence shown here is derived from an EMBL/GenBank/DDBJ whole genome shotgun (WGS) entry which is preliminary data.</text>
</comment>
<dbReference type="InterPro" id="IPR014333">
    <property type="entry name" value="Ectoine_EutB"/>
</dbReference>
<dbReference type="Proteomes" id="UP001251085">
    <property type="component" value="Unassembled WGS sequence"/>
</dbReference>
<reference evidence="6" key="1">
    <citation type="submission" date="2023-07" db="EMBL/GenBank/DDBJ databases">
        <title>Characterization of two Paracoccaceae strains isolated from Phycosphere and proposal of Xinfangfangia lacusdiani sp. nov.</title>
        <authorList>
            <person name="Deng Y."/>
            <person name="Zhang Y.Q."/>
        </authorList>
    </citation>
    <scope>NUCLEOTIDE SEQUENCE [LARGE SCALE GENOMIC DNA]</scope>
    <source>
        <strain evidence="6">CPCC 101403</strain>
    </source>
</reference>
<dbReference type="InterPro" id="IPR001926">
    <property type="entry name" value="TrpB-like_PALP"/>
</dbReference>
<dbReference type="EMBL" id="JAVRQI010000024">
    <property type="protein sequence ID" value="MDT1064505.1"/>
    <property type="molecule type" value="Genomic_DNA"/>
</dbReference>
<dbReference type="NCBIfam" id="NF005680">
    <property type="entry name" value="PRK07476.1"/>
    <property type="match status" value="1"/>
</dbReference>
<dbReference type="RefSeq" id="WP_311761590.1">
    <property type="nucleotide sequence ID" value="NZ_JAVRQI010000024.1"/>
</dbReference>
<name>A0ABU3EM53_9RHOB</name>
<dbReference type="CDD" id="cd01562">
    <property type="entry name" value="Thr-dehyd"/>
    <property type="match status" value="1"/>
</dbReference>
<dbReference type="InterPro" id="IPR050147">
    <property type="entry name" value="Ser/Thr_Dehydratase"/>
</dbReference>
<protein>
    <submittedName>
        <fullName evidence="5">Hydroxyectoine utilization dehydratase EutB</fullName>
    </submittedName>
</protein>
<proteinExistence type="predicted"/>
<accession>A0ABU3EM53</accession>
<dbReference type="InterPro" id="IPR000634">
    <property type="entry name" value="Ser/Thr_deHydtase_PyrdxlP-BS"/>
</dbReference>
<keyword evidence="2" id="KW-0663">Pyridoxal phosphate</keyword>
<keyword evidence="6" id="KW-1185">Reference proteome</keyword>
<evidence type="ECO:0000259" key="4">
    <source>
        <dbReference type="Pfam" id="PF00291"/>
    </source>
</evidence>
<evidence type="ECO:0000313" key="5">
    <source>
        <dbReference type="EMBL" id="MDT1064505.1"/>
    </source>
</evidence>
<dbReference type="PANTHER" id="PTHR48078:SF6">
    <property type="entry name" value="L-THREONINE DEHYDRATASE CATABOLIC TDCB"/>
    <property type="match status" value="1"/>
</dbReference>
<dbReference type="Gene3D" id="3.40.50.1100">
    <property type="match status" value="2"/>
</dbReference>
<dbReference type="InterPro" id="IPR036052">
    <property type="entry name" value="TrpB-like_PALP_sf"/>
</dbReference>
<dbReference type="NCBIfam" id="TIGR02991">
    <property type="entry name" value="ectoine_eutB"/>
    <property type="match status" value="1"/>
</dbReference>
<feature type="domain" description="Tryptophan synthase beta chain-like PALP" evidence="4">
    <location>
        <begin position="16"/>
        <end position="304"/>
    </location>
</feature>
<dbReference type="PANTHER" id="PTHR48078">
    <property type="entry name" value="THREONINE DEHYDRATASE, MITOCHONDRIAL-RELATED"/>
    <property type="match status" value="1"/>
</dbReference>
<evidence type="ECO:0000313" key="6">
    <source>
        <dbReference type="Proteomes" id="UP001251085"/>
    </source>
</evidence>
<comment type="cofactor">
    <cofactor evidence="1">
        <name>pyridoxal 5'-phosphate</name>
        <dbReference type="ChEBI" id="CHEBI:597326"/>
    </cofactor>
</comment>
<dbReference type="SUPFAM" id="SSF53686">
    <property type="entry name" value="Tryptophan synthase beta subunit-like PLP-dependent enzymes"/>
    <property type="match status" value="1"/>
</dbReference>
<sequence length="325" mass="33164">MNLGIDDIRAARQRIRGRIRQTPMLRDEMLSAGLGTPVLLKCEHLQDTGSFKLRGATNALLSLPPEALARGVVTASTGNHGRALAHAAHALGVPATVCLSRLVPANKVAAVRQLGAEVRIIGESQDEAMAEVARLVRDKGMTQIPPFDDPAIVAGQGTLGIEIVEQVADLDAVLVPLSGGGLAAGIALAVRALAPQARIVGLSMEGGAVMAASIAAGHPVELAETASLADSLGGGIGLGNRVTFALCRDLLDEVILVPEDRIADGLRHLGRLGHVVEGAAAVGIAALLSGAFRPSGPTVALLSGANIDPGLHARIMAGANRVEPA</sequence>
<gene>
    <name evidence="5" type="primary">eutB</name>
    <name evidence="5" type="ORF">RM190_21780</name>
</gene>
<keyword evidence="3" id="KW-0456">Lyase</keyword>
<evidence type="ECO:0000256" key="2">
    <source>
        <dbReference type="ARBA" id="ARBA00022898"/>
    </source>
</evidence>
<organism evidence="5 6">
    <name type="scientific">Paracoccus broussonetiae</name>
    <dbReference type="NCBI Taxonomy" id="3075834"/>
    <lineage>
        <taxon>Bacteria</taxon>
        <taxon>Pseudomonadati</taxon>
        <taxon>Pseudomonadota</taxon>
        <taxon>Alphaproteobacteria</taxon>
        <taxon>Rhodobacterales</taxon>
        <taxon>Paracoccaceae</taxon>
        <taxon>Paracoccus</taxon>
    </lineage>
</organism>